<dbReference type="InterPro" id="IPR003018">
    <property type="entry name" value="GAF"/>
</dbReference>
<evidence type="ECO:0000256" key="3">
    <source>
        <dbReference type="ARBA" id="ARBA00022679"/>
    </source>
</evidence>
<dbReference type="SUPFAM" id="SSF55874">
    <property type="entry name" value="ATPase domain of HSP90 chaperone/DNA topoisomerase II/histidine kinase"/>
    <property type="match status" value="1"/>
</dbReference>
<keyword evidence="9" id="KW-1185">Reference proteome</keyword>
<dbReference type="InterPro" id="IPR003661">
    <property type="entry name" value="HisK_dim/P_dom"/>
</dbReference>
<feature type="coiled-coil region" evidence="6">
    <location>
        <begin position="399"/>
        <end position="426"/>
    </location>
</feature>
<dbReference type="Proteomes" id="UP000315385">
    <property type="component" value="Unassembled WGS sequence"/>
</dbReference>
<dbReference type="CDD" id="cd00130">
    <property type="entry name" value="PAS"/>
    <property type="match status" value="1"/>
</dbReference>
<evidence type="ECO:0000313" key="8">
    <source>
        <dbReference type="EMBL" id="TQQ80584.1"/>
    </source>
</evidence>
<proteinExistence type="predicted"/>
<dbReference type="PROSITE" id="PS50109">
    <property type="entry name" value="HIS_KIN"/>
    <property type="match status" value="1"/>
</dbReference>
<dbReference type="Pfam" id="PF08448">
    <property type="entry name" value="PAS_4"/>
    <property type="match status" value="2"/>
</dbReference>
<dbReference type="SUPFAM" id="SSF47384">
    <property type="entry name" value="Homodimeric domain of signal transducing histidine kinase"/>
    <property type="match status" value="1"/>
</dbReference>
<dbReference type="Gene3D" id="3.30.450.40">
    <property type="match status" value="1"/>
</dbReference>
<dbReference type="InterPro" id="IPR005467">
    <property type="entry name" value="His_kinase_dom"/>
</dbReference>
<dbReference type="AlphaFoldDB" id="A0A544QNX2"/>
<dbReference type="SMART" id="SM00387">
    <property type="entry name" value="HATPase_c"/>
    <property type="match status" value="1"/>
</dbReference>
<dbReference type="CDD" id="cd00082">
    <property type="entry name" value="HisKA"/>
    <property type="match status" value="1"/>
</dbReference>
<dbReference type="SUPFAM" id="SSF55781">
    <property type="entry name" value="GAF domain-like"/>
    <property type="match status" value="1"/>
</dbReference>
<dbReference type="InterPro" id="IPR036890">
    <property type="entry name" value="HATPase_C_sf"/>
</dbReference>
<dbReference type="InterPro" id="IPR050736">
    <property type="entry name" value="Sensor_HK_Regulatory"/>
</dbReference>
<dbReference type="PANTHER" id="PTHR43711:SF1">
    <property type="entry name" value="HISTIDINE KINASE 1"/>
    <property type="match status" value="1"/>
</dbReference>
<dbReference type="InterPro" id="IPR035965">
    <property type="entry name" value="PAS-like_dom_sf"/>
</dbReference>
<dbReference type="EMBL" id="SESI01000002">
    <property type="protein sequence ID" value="TQQ80584.1"/>
    <property type="molecule type" value="Genomic_DNA"/>
</dbReference>
<evidence type="ECO:0000256" key="1">
    <source>
        <dbReference type="ARBA" id="ARBA00000085"/>
    </source>
</evidence>
<keyword evidence="4" id="KW-0418">Kinase</keyword>
<dbReference type="NCBIfam" id="TIGR00229">
    <property type="entry name" value="sensory_box"/>
    <property type="match status" value="1"/>
</dbReference>
<protein>
    <recommendedName>
        <fullName evidence="2">histidine kinase</fullName>
        <ecNumber evidence="2">2.7.13.3</ecNumber>
    </recommendedName>
</protein>
<evidence type="ECO:0000256" key="6">
    <source>
        <dbReference type="SAM" id="Coils"/>
    </source>
</evidence>
<dbReference type="CDD" id="cd00075">
    <property type="entry name" value="HATPase"/>
    <property type="match status" value="1"/>
</dbReference>
<evidence type="ECO:0000256" key="4">
    <source>
        <dbReference type="ARBA" id="ARBA00022777"/>
    </source>
</evidence>
<dbReference type="CDD" id="cd14686">
    <property type="entry name" value="bZIP"/>
    <property type="match status" value="1"/>
</dbReference>
<dbReference type="GO" id="GO:0000155">
    <property type="term" value="F:phosphorelay sensor kinase activity"/>
    <property type="evidence" value="ECO:0007669"/>
    <property type="project" value="InterPro"/>
</dbReference>
<dbReference type="SUPFAM" id="SSF55785">
    <property type="entry name" value="PYP-like sensor domain (PAS domain)"/>
    <property type="match status" value="2"/>
</dbReference>
<dbReference type="Pfam" id="PF00512">
    <property type="entry name" value="HisKA"/>
    <property type="match status" value="1"/>
</dbReference>
<dbReference type="SMART" id="SM00065">
    <property type="entry name" value="GAF"/>
    <property type="match status" value="1"/>
</dbReference>
<dbReference type="OrthoDB" id="8127at2157"/>
<dbReference type="InterPro" id="IPR029016">
    <property type="entry name" value="GAF-like_dom_sf"/>
</dbReference>
<dbReference type="SMART" id="SM00091">
    <property type="entry name" value="PAS"/>
    <property type="match status" value="2"/>
</dbReference>
<dbReference type="InterPro" id="IPR036097">
    <property type="entry name" value="HisK_dim/P_sf"/>
</dbReference>
<dbReference type="RefSeq" id="WP_142443695.1">
    <property type="nucleotide sequence ID" value="NZ_SESI01000002.1"/>
</dbReference>
<comment type="catalytic activity">
    <reaction evidence="1">
        <text>ATP + protein L-histidine = ADP + protein N-phospho-L-histidine.</text>
        <dbReference type="EC" id="2.7.13.3"/>
    </reaction>
</comment>
<dbReference type="InterPro" id="IPR000014">
    <property type="entry name" value="PAS"/>
</dbReference>
<evidence type="ECO:0000313" key="9">
    <source>
        <dbReference type="Proteomes" id="UP000315385"/>
    </source>
</evidence>
<dbReference type="Gene3D" id="1.10.287.130">
    <property type="match status" value="1"/>
</dbReference>
<dbReference type="Gene3D" id="3.30.565.10">
    <property type="entry name" value="Histidine kinase-like ATPase, C-terminal domain"/>
    <property type="match status" value="1"/>
</dbReference>
<name>A0A544QNX2_9EURY</name>
<accession>A0A544QNX2</accession>
<evidence type="ECO:0000256" key="5">
    <source>
        <dbReference type="ARBA" id="ARBA00023012"/>
    </source>
</evidence>
<keyword evidence="5" id="KW-0902">Two-component regulatory system</keyword>
<dbReference type="PANTHER" id="PTHR43711">
    <property type="entry name" value="TWO-COMPONENT HISTIDINE KINASE"/>
    <property type="match status" value="1"/>
</dbReference>
<feature type="domain" description="Histidine kinase" evidence="7">
    <location>
        <begin position="433"/>
        <end position="618"/>
    </location>
</feature>
<dbReference type="InterPro" id="IPR003594">
    <property type="entry name" value="HATPase_dom"/>
</dbReference>
<organism evidence="8 9">
    <name type="scientific">Halonotius roseus</name>
    <dbReference type="NCBI Taxonomy" id="2511997"/>
    <lineage>
        <taxon>Archaea</taxon>
        <taxon>Methanobacteriati</taxon>
        <taxon>Methanobacteriota</taxon>
        <taxon>Stenosarchaea group</taxon>
        <taxon>Halobacteria</taxon>
        <taxon>Halobacteriales</taxon>
        <taxon>Haloferacaceae</taxon>
        <taxon>Halonotius</taxon>
    </lineage>
</organism>
<evidence type="ECO:0000256" key="2">
    <source>
        <dbReference type="ARBA" id="ARBA00012438"/>
    </source>
</evidence>
<dbReference type="InterPro" id="IPR013656">
    <property type="entry name" value="PAS_4"/>
</dbReference>
<dbReference type="Pfam" id="PF02518">
    <property type="entry name" value="HATPase_c"/>
    <property type="match status" value="1"/>
</dbReference>
<dbReference type="SMART" id="SM00388">
    <property type="entry name" value="HisKA"/>
    <property type="match status" value="1"/>
</dbReference>
<gene>
    <name evidence="8" type="ORF">EWF95_08865</name>
</gene>
<dbReference type="EC" id="2.7.13.3" evidence="2"/>
<keyword evidence="6" id="KW-0175">Coiled coil</keyword>
<sequence length="623" mass="69179">MSDHNITSLLSVTDGLFLVFDETGALADWNQPVVERTPIDPESSPTLTEIVVDDDADKLQAAIDALDAGDNTTIETVVVTTGGDRRHYAFTLRQLTDVPDDGDPAYGAVGRDITERKRAEQEREAIFDRMSDGVFAVDTDWRITYANSFGTEILANAMGRDLTPDEIEGLHLWDEVPEAVDTTFYEKYHEALETQEPVTFEEYYEPLDIWLDVRAYPSDSGLSVYLYDITDRYRQRAAAERRERVLREMYEIIADRDRAFEEQVEDLLELGRTELNTQYGTLSRIDGTDYHFEIVAGEDDSIQSGDVGDLSATNCELVASTEEAVVLGDVARDAPEQTDRAGFTEWGIACYIGAPVFVDDGVYGTFCFYGSESRDDQFSGWEQTLVELMSRWVSYELQRQRATEQLEAKTQQLAAKTEQLEAKNEQLEGFAGIVSHDLRNPLEVLDGWLEAAEQTGDSEAFDRCFNAVDRMETIVDDILTLAQAGAVIDDREPVAVEAVATAAWETVDTPDATLAIETDRTVDADPTRLQQLFENLFRNSIEHAGDSVTVTVGALPDGFYIEDDGPGIPEDEREDVFEHGYSTNRDGTGFGLAIVSEIADAHGWTLTVTEGADGGARFECTGV</sequence>
<reference evidence="8 9" key="1">
    <citation type="submission" date="2019-02" db="EMBL/GenBank/DDBJ databases">
        <title>Halonotius sp. a new haloqrchaeon isolated from saline water.</title>
        <authorList>
            <person name="Duran-Viseras A."/>
            <person name="Sanchez-Porro C."/>
            <person name="Ventosa A."/>
        </authorList>
    </citation>
    <scope>NUCLEOTIDE SEQUENCE [LARGE SCALE GENOMIC DNA]</scope>
    <source>
        <strain evidence="8 9">F9-27</strain>
    </source>
</reference>
<comment type="caution">
    <text evidence="8">The sequence shown here is derived from an EMBL/GenBank/DDBJ whole genome shotgun (WGS) entry which is preliminary data.</text>
</comment>
<keyword evidence="3" id="KW-0808">Transferase</keyword>
<dbReference type="Pfam" id="PF01590">
    <property type="entry name" value="GAF"/>
    <property type="match status" value="1"/>
</dbReference>
<evidence type="ECO:0000259" key="7">
    <source>
        <dbReference type="PROSITE" id="PS50109"/>
    </source>
</evidence>
<dbReference type="Gene3D" id="3.30.450.20">
    <property type="entry name" value="PAS domain"/>
    <property type="match status" value="2"/>
</dbReference>